<dbReference type="InterPro" id="IPR019953">
    <property type="entry name" value="OHR"/>
</dbReference>
<comment type="caution">
    <text evidence="2">The sequence shown here is derived from an EMBL/GenBank/DDBJ whole genome shotgun (WGS) entry which is preliminary data.</text>
</comment>
<evidence type="ECO:0000313" key="2">
    <source>
        <dbReference type="EMBL" id="MFC4076677.1"/>
    </source>
</evidence>
<keyword evidence="3" id="KW-1185">Reference proteome</keyword>
<dbReference type="RefSeq" id="WP_380703833.1">
    <property type="nucleotide sequence ID" value="NZ_JBHSAP010000009.1"/>
</dbReference>
<proteinExistence type="inferred from homology"/>
<organism evidence="2 3">
    <name type="scientific">Salinithrix halophila</name>
    <dbReference type="NCBI Taxonomy" id="1485204"/>
    <lineage>
        <taxon>Bacteria</taxon>
        <taxon>Bacillati</taxon>
        <taxon>Bacillota</taxon>
        <taxon>Bacilli</taxon>
        <taxon>Bacillales</taxon>
        <taxon>Thermoactinomycetaceae</taxon>
        <taxon>Salinithrix</taxon>
    </lineage>
</organism>
<dbReference type="EMBL" id="JBHSAP010000009">
    <property type="protein sequence ID" value="MFC4076677.1"/>
    <property type="molecule type" value="Genomic_DNA"/>
</dbReference>
<comment type="similarity">
    <text evidence="1">Belongs to the OsmC/Ohr family.</text>
</comment>
<dbReference type="InterPro" id="IPR036102">
    <property type="entry name" value="OsmC/Ohrsf"/>
</dbReference>
<evidence type="ECO:0000313" key="3">
    <source>
        <dbReference type="Proteomes" id="UP001595843"/>
    </source>
</evidence>
<dbReference type="NCBIfam" id="TIGR03561">
    <property type="entry name" value="organ_hyd_perox"/>
    <property type="match status" value="1"/>
</dbReference>
<sequence length="142" mass="14828">MKPQYTARATTVGGRDGRVKSSDGILDLNISMPKEMGGSGGQATNPEQLFAAGYSACFGSALALVARKHKVTLDKDPEITADVSIGKDDADGGFKLAVKLTVKIPGVSHKEAQKLVKAAHEVCPYSKATRGNIDVQLEGIGS</sequence>
<gene>
    <name evidence="2" type="ORF">ACFOUO_07625</name>
</gene>
<accession>A0ABV8JIP5</accession>
<dbReference type="Pfam" id="PF02566">
    <property type="entry name" value="OsmC"/>
    <property type="match status" value="1"/>
</dbReference>
<dbReference type="Gene3D" id="2.20.25.10">
    <property type="match status" value="1"/>
</dbReference>
<dbReference type="InterPro" id="IPR015946">
    <property type="entry name" value="KH_dom-like_a/b"/>
</dbReference>
<dbReference type="InterPro" id="IPR003718">
    <property type="entry name" value="OsmC/Ohr_fam"/>
</dbReference>
<name>A0ABV8JIP5_9BACL</name>
<reference evidence="3" key="1">
    <citation type="journal article" date="2019" name="Int. J. Syst. Evol. Microbiol.">
        <title>The Global Catalogue of Microorganisms (GCM) 10K type strain sequencing project: providing services to taxonomists for standard genome sequencing and annotation.</title>
        <authorList>
            <consortium name="The Broad Institute Genomics Platform"/>
            <consortium name="The Broad Institute Genome Sequencing Center for Infectious Disease"/>
            <person name="Wu L."/>
            <person name="Ma J."/>
        </authorList>
    </citation>
    <scope>NUCLEOTIDE SEQUENCE [LARGE SCALE GENOMIC DNA]</scope>
    <source>
        <strain evidence="3">IBRC-M 10813</strain>
    </source>
</reference>
<evidence type="ECO:0000256" key="1">
    <source>
        <dbReference type="ARBA" id="ARBA00007378"/>
    </source>
</evidence>
<protein>
    <submittedName>
        <fullName evidence="2">Organic hydroperoxide resistance protein</fullName>
    </submittedName>
</protein>
<dbReference type="Gene3D" id="3.30.300.20">
    <property type="match status" value="1"/>
</dbReference>
<dbReference type="SUPFAM" id="SSF82784">
    <property type="entry name" value="OsmC-like"/>
    <property type="match status" value="1"/>
</dbReference>
<dbReference type="PANTHER" id="PTHR33797:SF2">
    <property type="entry name" value="ORGANIC HYDROPEROXIDE RESISTANCE PROTEIN-LIKE"/>
    <property type="match status" value="1"/>
</dbReference>
<dbReference type="PANTHER" id="PTHR33797">
    <property type="entry name" value="ORGANIC HYDROPEROXIDE RESISTANCE PROTEIN-LIKE"/>
    <property type="match status" value="1"/>
</dbReference>
<dbReference type="Proteomes" id="UP001595843">
    <property type="component" value="Unassembled WGS sequence"/>
</dbReference>